<dbReference type="HOGENOM" id="CLU_2010118_0_0_2"/>
<dbReference type="EMBL" id="CP002551">
    <property type="protein sequence ID" value="ADZ10521.1"/>
    <property type="molecule type" value="Genomic_DNA"/>
</dbReference>
<protein>
    <submittedName>
        <fullName evidence="1">Uncharacterized protein</fullName>
    </submittedName>
</protein>
<organism evidence="1 2">
    <name type="scientific">Methanobacterium lacus (strain AL-21)</name>
    <dbReference type="NCBI Taxonomy" id="877455"/>
    <lineage>
        <taxon>Archaea</taxon>
        <taxon>Methanobacteriati</taxon>
        <taxon>Methanobacteriota</taxon>
        <taxon>Methanomada group</taxon>
        <taxon>Methanobacteria</taxon>
        <taxon>Methanobacteriales</taxon>
        <taxon>Methanobacteriaceae</taxon>
        <taxon>Methanobacterium</taxon>
    </lineage>
</organism>
<dbReference type="Proteomes" id="UP000007490">
    <property type="component" value="Chromosome"/>
</dbReference>
<dbReference type="KEGG" id="mel:Metbo_2307"/>
<gene>
    <name evidence="1" type="ordered locus">Metbo_2307</name>
</gene>
<keyword evidence="2" id="KW-1185">Reference proteome</keyword>
<dbReference type="RefSeq" id="WP_013645872.1">
    <property type="nucleotide sequence ID" value="NC_015216.1"/>
</dbReference>
<name>F0T614_METLA</name>
<evidence type="ECO:0000313" key="2">
    <source>
        <dbReference type="Proteomes" id="UP000007490"/>
    </source>
</evidence>
<dbReference type="AlphaFoldDB" id="F0T614"/>
<reference evidence="2" key="1">
    <citation type="submission" date="2011-02" db="EMBL/GenBank/DDBJ databases">
        <title>Complete sequence of Methanobacterium sp. AL-21.</title>
        <authorList>
            <consortium name="US DOE Joint Genome Institute"/>
            <person name="Lucas S."/>
            <person name="Copeland A."/>
            <person name="Lapidus A."/>
            <person name="Cheng J.-F."/>
            <person name="Goodwin L."/>
            <person name="Pitluck S."/>
            <person name="Chertkov O."/>
            <person name="Detter J.C."/>
            <person name="Han C."/>
            <person name="Tapia R."/>
            <person name="Land M."/>
            <person name="Hauser L."/>
            <person name="Kyrpides N."/>
            <person name="Ivanova N."/>
            <person name="Mikhailova N."/>
            <person name="Pagani I."/>
            <person name="Cadillo-Quiroz H."/>
            <person name="Imachi H."/>
            <person name="Zinder S."/>
            <person name="Liu W."/>
            <person name="Woyke T."/>
        </authorList>
    </citation>
    <scope>NUCLEOTIDE SEQUENCE [LARGE SCALE GENOMIC DNA]</scope>
    <source>
        <strain evidence="2">AL-21</strain>
    </source>
</reference>
<proteinExistence type="predicted"/>
<sequence>MEQFVKRVAPEIPVFSDSFSIGIDYYARAAAILNDFPDVNKEEISNSLINVQGIKSSIIPALAGIQGLRDTVYNLPCISRDINLAKKRMVSILDDLIKELNSSKDLTSEAEKILEKAVVDSKI</sequence>
<evidence type="ECO:0000313" key="1">
    <source>
        <dbReference type="EMBL" id="ADZ10521.1"/>
    </source>
</evidence>
<dbReference type="GeneID" id="10278773"/>
<reference evidence="1 2" key="2">
    <citation type="journal article" date="2014" name="Int. J. Syst. Evol. Microbiol.">
        <title>Methanobacterium paludis sp. nov. and a novel strain of Methanobacterium lacus isolated from northern peatlands.</title>
        <authorList>
            <person name="Cadillo-Quiroz H."/>
            <person name="Brauer S.L."/>
            <person name="Goodson N."/>
            <person name="Yavitt J.B."/>
            <person name="Zinder S.H."/>
        </authorList>
    </citation>
    <scope>NUCLEOTIDE SEQUENCE [LARGE SCALE GENOMIC DNA]</scope>
    <source>
        <strain evidence="1 2">AL-21</strain>
    </source>
</reference>
<accession>F0T614</accession>